<reference evidence="1 2" key="1">
    <citation type="submission" date="2005-09" db="EMBL/GenBank/DDBJ databases">
        <authorList>
            <person name="Mural R.J."/>
            <person name="Li P.W."/>
            <person name="Adams M.D."/>
            <person name="Amanatides P.G."/>
            <person name="Baden-Tillson H."/>
            <person name="Barnstead M."/>
            <person name="Chin S.H."/>
            <person name="Dew I."/>
            <person name="Evans C.A."/>
            <person name="Ferriera S."/>
            <person name="Flanigan M."/>
            <person name="Fosler C."/>
            <person name="Glodek A."/>
            <person name="Gu Z."/>
            <person name="Holt R.A."/>
            <person name="Jennings D."/>
            <person name="Kraft C.L."/>
            <person name="Lu F."/>
            <person name="Nguyen T."/>
            <person name="Nusskern D.R."/>
            <person name="Pfannkoch C.M."/>
            <person name="Sitter C."/>
            <person name="Sutton G.G."/>
            <person name="Venter J.C."/>
            <person name="Wang Z."/>
            <person name="Woodage T."/>
            <person name="Zheng X.H."/>
            <person name="Zhong F."/>
        </authorList>
    </citation>
    <scope>NUCLEOTIDE SEQUENCE [LARGE SCALE GENOMIC DNA]</scope>
    <source>
        <strain>BN</strain>
        <strain evidence="2">Sprague-Dawley</strain>
    </source>
</reference>
<name>A6JR58_RAT</name>
<organism evidence="1 2">
    <name type="scientific">Rattus norvegicus</name>
    <name type="common">Rat</name>
    <dbReference type="NCBI Taxonomy" id="10116"/>
    <lineage>
        <taxon>Eukaryota</taxon>
        <taxon>Metazoa</taxon>
        <taxon>Chordata</taxon>
        <taxon>Craniata</taxon>
        <taxon>Vertebrata</taxon>
        <taxon>Euteleostomi</taxon>
        <taxon>Mammalia</taxon>
        <taxon>Eutheria</taxon>
        <taxon>Euarchontoglires</taxon>
        <taxon>Glires</taxon>
        <taxon>Rodentia</taxon>
        <taxon>Myomorpha</taxon>
        <taxon>Muroidea</taxon>
        <taxon>Muridae</taxon>
        <taxon>Murinae</taxon>
        <taxon>Rattus</taxon>
    </lineage>
</organism>
<sequence length="55" mass="6479">MRELFVQLLPKPQSLESWLKCFWTQGISEVGPQRGKKVSHGLFFHQGWHCLSECY</sequence>
<proteinExistence type="predicted"/>
<dbReference type="Proteomes" id="UP000234681">
    <property type="component" value="Chromosome 9"/>
</dbReference>
<protein>
    <submittedName>
        <fullName evidence="1">RCG55640</fullName>
    </submittedName>
</protein>
<dbReference type="EMBL" id="CH473997">
    <property type="protein sequence ID" value="EDL91879.1"/>
    <property type="molecule type" value="Genomic_DNA"/>
</dbReference>
<gene>
    <name evidence="1" type="ORF">rCG_55640</name>
</gene>
<evidence type="ECO:0000313" key="1">
    <source>
        <dbReference type="EMBL" id="EDL91879.1"/>
    </source>
</evidence>
<evidence type="ECO:0000313" key="2">
    <source>
        <dbReference type="Proteomes" id="UP000234681"/>
    </source>
</evidence>
<dbReference type="AlphaFoldDB" id="A6JR58"/>
<accession>A6JR58</accession>